<protein>
    <submittedName>
        <fullName evidence="1">Uncharacterized protein</fullName>
    </submittedName>
</protein>
<dbReference type="Proteomes" id="UP000002875">
    <property type="component" value="Chromosome"/>
</dbReference>
<evidence type="ECO:0000313" key="1">
    <source>
        <dbReference type="EMBL" id="AFK04914.1"/>
    </source>
</evidence>
<name>A0ABN4ARG8_EMTOG</name>
<dbReference type="RefSeq" id="WP_015030602.1">
    <property type="nucleotide sequence ID" value="NC_018748.1"/>
</dbReference>
<gene>
    <name evidence="1" type="ordered locus">Emtol_3788</name>
</gene>
<evidence type="ECO:0000313" key="2">
    <source>
        <dbReference type="Proteomes" id="UP000002875"/>
    </source>
</evidence>
<proteinExistence type="predicted"/>
<accession>A0ABN4ARG8</accession>
<reference evidence="1 2" key="1">
    <citation type="submission" date="2011-07" db="EMBL/GenBank/DDBJ databases">
        <title>The complete genome of chromosome of Emticicia oligotrophica DSM 17448.</title>
        <authorList>
            <consortium name="US DOE Joint Genome Institute (JGI-PGF)"/>
            <person name="Lucas S."/>
            <person name="Han J."/>
            <person name="Lapidus A."/>
            <person name="Bruce D."/>
            <person name="Goodwin L."/>
            <person name="Pitluck S."/>
            <person name="Peters L."/>
            <person name="Kyrpides N."/>
            <person name="Mavromatis K."/>
            <person name="Ivanova N."/>
            <person name="Ovchinnikova G."/>
            <person name="Teshima H."/>
            <person name="Detter J.C."/>
            <person name="Tapia R."/>
            <person name="Han C."/>
            <person name="Land M."/>
            <person name="Hauser L."/>
            <person name="Markowitz V."/>
            <person name="Cheng J.-F."/>
            <person name="Hugenholtz P."/>
            <person name="Woyke T."/>
            <person name="Wu D."/>
            <person name="Tindall B."/>
            <person name="Pomrenke H."/>
            <person name="Brambilla E."/>
            <person name="Klenk H.-P."/>
            <person name="Eisen J.A."/>
        </authorList>
    </citation>
    <scope>NUCLEOTIDE SEQUENCE [LARGE SCALE GENOMIC DNA]</scope>
    <source>
        <strain evidence="1 2">DSM 17448</strain>
    </source>
</reference>
<organism evidence="1 2">
    <name type="scientific">Emticicia oligotrophica (strain DSM 17448 / CIP 109782 / MTCC 6937 / GPTSA100-15)</name>
    <dbReference type="NCBI Taxonomy" id="929562"/>
    <lineage>
        <taxon>Bacteria</taxon>
        <taxon>Pseudomonadati</taxon>
        <taxon>Bacteroidota</taxon>
        <taxon>Cytophagia</taxon>
        <taxon>Cytophagales</taxon>
        <taxon>Leadbetterellaceae</taxon>
        <taxon>Emticicia</taxon>
    </lineage>
</organism>
<keyword evidence="2" id="KW-1185">Reference proteome</keyword>
<dbReference type="EMBL" id="CP002961">
    <property type="protein sequence ID" value="AFK04914.1"/>
    <property type="molecule type" value="Genomic_DNA"/>
</dbReference>
<sequence length="117" mass="13856">METSFLANLPYNTQIQSFKSEKPRLLKLHIEPWAFENIKDFFPNSTESDFIKLRHHLSDCIMRFEQLVSGKILLGTEIMIDFMNGLLIFEVKNYAQSFYQSQIEETYTLDLVKVELR</sequence>